<dbReference type="OrthoDB" id="7352332at2"/>
<evidence type="ECO:0000256" key="1">
    <source>
        <dbReference type="ARBA" id="ARBA00022553"/>
    </source>
</evidence>
<feature type="domain" description="Response regulatory" evidence="3">
    <location>
        <begin position="4"/>
        <end position="121"/>
    </location>
</feature>
<gene>
    <name evidence="4" type="ORF">FNH06_04265</name>
</gene>
<dbReference type="SMART" id="SM00448">
    <property type="entry name" value="REC"/>
    <property type="match status" value="1"/>
</dbReference>
<dbReference type="SUPFAM" id="SSF52172">
    <property type="entry name" value="CheY-like"/>
    <property type="match status" value="1"/>
</dbReference>
<organism evidence="4 5">
    <name type="scientific">Amycolatopsis acidiphila</name>
    <dbReference type="NCBI Taxonomy" id="715473"/>
    <lineage>
        <taxon>Bacteria</taxon>
        <taxon>Bacillati</taxon>
        <taxon>Actinomycetota</taxon>
        <taxon>Actinomycetes</taxon>
        <taxon>Pseudonocardiales</taxon>
        <taxon>Pseudonocardiaceae</taxon>
        <taxon>Amycolatopsis</taxon>
    </lineage>
</organism>
<comment type="caution">
    <text evidence="4">The sequence shown here is derived from an EMBL/GenBank/DDBJ whole genome shotgun (WGS) entry which is preliminary data.</text>
</comment>
<dbReference type="InterPro" id="IPR050595">
    <property type="entry name" value="Bact_response_regulator"/>
</dbReference>
<evidence type="ECO:0000256" key="2">
    <source>
        <dbReference type="PROSITE-ProRule" id="PRU00169"/>
    </source>
</evidence>
<evidence type="ECO:0000259" key="3">
    <source>
        <dbReference type="PROSITE" id="PS50110"/>
    </source>
</evidence>
<dbReference type="PROSITE" id="PS50110">
    <property type="entry name" value="RESPONSE_REGULATORY"/>
    <property type="match status" value="1"/>
</dbReference>
<dbReference type="InterPro" id="IPR011006">
    <property type="entry name" value="CheY-like_superfamily"/>
</dbReference>
<dbReference type="Gene3D" id="3.40.50.2300">
    <property type="match status" value="1"/>
</dbReference>
<dbReference type="PANTHER" id="PTHR44591">
    <property type="entry name" value="STRESS RESPONSE REGULATOR PROTEIN 1"/>
    <property type="match status" value="1"/>
</dbReference>
<evidence type="ECO:0000313" key="4">
    <source>
        <dbReference type="EMBL" id="TVT25124.1"/>
    </source>
</evidence>
<dbReference type="InterPro" id="IPR001789">
    <property type="entry name" value="Sig_transdc_resp-reg_receiver"/>
</dbReference>
<dbReference type="PANTHER" id="PTHR44591:SF3">
    <property type="entry name" value="RESPONSE REGULATORY DOMAIN-CONTAINING PROTEIN"/>
    <property type="match status" value="1"/>
</dbReference>
<protein>
    <submittedName>
        <fullName evidence="4">Response regulator</fullName>
    </submittedName>
</protein>
<reference evidence="4 5" key="1">
    <citation type="submission" date="2019-07" db="EMBL/GenBank/DDBJ databases">
        <title>New species of Amycolatopsis and Streptomyces.</title>
        <authorList>
            <person name="Duangmal K."/>
            <person name="Teo W.F.A."/>
            <person name="Lipun K."/>
        </authorList>
    </citation>
    <scope>NUCLEOTIDE SEQUENCE [LARGE SCALE GENOMIC DNA]</scope>
    <source>
        <strain evidence="4 5">JCM 30562</strain>
    </source>
</reference>
<evidence type="ECO:0000313" key="5">
    <source>
        <dbReference type="Proteomes" id="UP000318578"/>
    </source>
</evidence>
<dbReference type="CDD" id="cd00156">
    <property type="entry name" value="REC"/>
    <property type="match status" value="1"/>
</dbReference>
<dbReference type="Proteomes" id="UP000318578">
    <property type="component" value="Unassembled WGS sequence"/>
</dbReference>
<keyword evidence="1 2" id="KW-0597">Phosphoprotein</keyword>
<sequence length="121" mass="12483">MPLRCLLVDDNAAFLREASLLLRREGVAVVGTASNTDDALRQARALRPDVVLVDIGLGDESGFDLATLLARDGAGENAEVIMISASAGTDYAELIAAGPAAGFLTKSELSANGIGRILGRS</sequence>
<dbReference type="Pfam" id="PF00072">
    <property type="entry name" value="Response_reg"/>
    <property type="match status" value="1"/>
</dbReference>
<dbReference type="AlphaFoldDB" id="A0A558ALI9"/>
<name>A0A558ALI9_9PSEU</name>
<keyword evidence="5" id="KW-1185">Reference proteome</keyword>
<feature type="modified residue" description="4-aspartylphosphate" evidence="2">
    <location>
        <position position="54"/>
    </location>
</feature>
<dbReference type="EMBL" id="VJZA01000004">
    <property type="protein sequence ID" value="TVT25124.1"/>
    <property type="molecule type" value="Genomic_DNA"/>
</dbReference>
<dbReference type="GO" id="GO:0000160">
    <property type="term" value="P:phosphorelay signal transduction system"/>
    <property type="evidence" value="ECO:0007669"/>
    <property type="project" value="InterPro"/>
</dbReference>
<proteinExistence type="predicted"/>
<accession>A0A558ALI9</accession>